<dbReference type="EMBL" id="CM023489">
    <property type="protein sequence ID" value="KAH6922067.1"/>
    <property type="molecule type" value="Genomic_DNA"/>
</dbReference>
<evidence type="ECO:0000313" key="2">
    <source>
        <dbReference type="Proteomes" id="UP000821845"/>
    </source>
</evidence>
<protein>
    <submittedName>
        <fullName evidence="1">Uncharacterized protein</fullName>
    </submittedName>
</protein>
<proteinExistence type="predicted"/>
<comment type="caution">
    <text evidence="1">The sequence shown here is derived from an EMBL/GenBank/DDBJ whole genome shotgun (WGS) entry which is preliminary data.</text>
</comment>
<keyword evidence="2" id="KW-1185">Reference proteome</keyword>
<sequence length="437" mass="48907">MGRFHNDEENPAARTLSTYFLECSHLANVVLRSKVVMKDVPLLPHRYKCGPLLQQLSNRLSDGWRSEICEGSGHVTNTTTVVEATSPVVLRTRAWWITYHRHDITPPFGHVTMGRFHNDEENPAARTLSTYFLECSHLANVVLRSKVVMEDVPLLPHRYKCGPLLQQLSNRLSDGWHKTMTTRRFVATILSVLWIDVMWTVVSTLGYFGSVIIKVPILESLIEAPNNRHRATSAMLFAAASVADLLFCSYQTHVSLRLCTRVRSMLQAAIFSKMTRLSPSALTRNPSGYVVSVLGVDCVQLSASALQFPLPMIGSLCMPLVLWVLALRAGTVPAIGCAVWLMVVLFLPFPTSVLQNTLWKRVTRFRDERLKSTADLLSSVRVVKLYAWEDAYLGTVGRLRDAELAALLRTNLLDGLMDSLYSSTSSMARASLRKLCC</sequence>
<name>A0ACB7RHE5_HYAAI</name>
<evidence type="ECO:0000313" key="1">
    <source>
        <dbReference type="EMBL" id="KAH6922067.1"/>
    </source>
</evidence>
<dbReference type="Proteomes" id="UP000821845">
    <property type="component" value="Chromosome 9"/>
</dbReference>
<gene>
    <name evidence="1" type="ORF">HPB50_008680</name>
</gene>
<reference evidence="1" key="1">
    <citation type="submission" date="2020-05" db="EMBL/GenBank/DDBJ databases">
        <title>Large-scale comparative analyses of tick genomes elucidate their genetic diversity and vector capacities.</title>
        <authorList>
            <person name="Jia N."/>
            <person name="Wang J."/>
            <person name="Shi W."/>
            <person name="Du L."/>
            <person name="Sun Y."/>
            <person name="Zhan W."/>
            <person name="Jiang J."/>
            <person name="Wang Q."/>
            <person name="Zhang B."/>
            <person name="Ji P."/>
            <person name="Sakyi L.B."/>
            <person name="Cui X."/>
            <person name="Yuan T."/>
            <person name="Jiang B."/>
            <person name="Yang W."/>
            <person name="Lam T.T.-Y."/>
            <person name="Chang Q."/>
            <person name="Ding S."/>
            <person name="Wang X."/>
            <person name="Zhu J."/>
            <person name="Ruan X."/>
            <person name="Zhao L."/>
            <person name="Wei J."/>
            <person name="Que T."/>
            <person name="Du C."/>
            <person name="Cheng J."/>
            <person name="Dai P."/>
            <person name="Han X."/>
            <person name="Huang E."/>
            <person name="Gao Y."/>
            <person name="Liu J."/>
            <person name="Shao H."/>
            <person name="Ye R."/>
            <person name="Li L."/>
            <person name="Wei W."/>
            <person name="Wang X."/>
            <person name="Wang C."/>
            <person name="Yang T."/>
            <person name="Huo Q."/>
            <person name="Li W."/>
            <person name="Guo W."/>
            <person name="Chen H."/>
            <person name="Zhou L."/>
            <person name="Ni X."/>
            <person name="Tian J."/>
            <person name="Zhou Y."/>
            <person name="Sheng Y."/>
            <person name="Liu T."/>
            <person name="Pan Y."/>
            <person name="Xia L."/>
            <person name="Li J."/>
            <person name="Zhao F."/>
            <person name="Cao W."/>
        </authorList>
    </citation>
    <scope>NUCLEOTIDE SEQUENCE</scope>
    <source>
        <strain evidence="1">Hyas-2018</strain>
    </source>
</reference>
<accession>A0ACB7RHE5</accession>
<organism evidence="1 2">
    <name type="scientific">Hyalomma asiaticum</name>
    <name type="common">Tick</name>
    <dbReference type="NCBI Taxonomy" id="266040"/>
    <lineage>
        <taxon>Eukaryota</taxon>
        <taxon>Metazoa</taxon>
        <taxon>Ecdysozoa</taxon>
        <taxon>Arthropoda</taxon>
        <taxon>Chelicerata</taxon>
        <taxon>Arachnida</taxon>
        <taxon>Acari</taxon>
        <taxon>Parasitiformes</taxon>
        <taxon>Ixodida</taxon>
        <taxon>Ixodoidea</taxon>
        <taxon>Ixodidae</taxon>
        <taxon>Hyalomminae</taxon>
        <taxon>Hyalomma</taxon>
    </lineage>
</organism>